<dbReference type="AlphaFoldDB" id="A0A0C9V007"/>
<dbReference type="Proteomes" id="UP000054279">
    <property type="component" value="Unassembled WGS sequence"/>
</dbReference>
<reference evidence="2 3" key="1">
    <citation type="submission" date="2014-06" db="EMBL/GenBank/DDBJ databases">
        <title>Evolutionary Origins and Diversification of the Mycorrhizal Mutualists.</title>
        <authorList>
            <consortium name="DOE Joint Genome Institute"/>
            <consortium name="Mycorrhizal Genomics Consortium"/>
            <person name="Kohler A."/>
            <person name="Kuo A."/>
            <person name="Nagy L.G."/>
            <person name="Floudas D."/>
            <person name="Copeland A."/>
            <person name="Barry K.W."/>
            <person name="Cichocki N."/>
            <person name="Veneault-Fourrey C."/>
            <person name="LaButti K."/>
            <person name="Lindquist E.A."/>
            <person name="Lipzen A."/>
            <person name="Lundell T."/>
            <person name="Morin E."/>
            <person name="Murat C."/>
            <person name="Riley R."/>
            <person name="Ohm R."/>
            <person name="Sun H."/>
            <person name="Tunlid A."/>
            <person name="Henrissat B."/>
            <person name="Grigoriev I.V."/>
            <person name="Hibbett D.S."/>
            <person name="Martin F."/>
        </authorList>
    </citation>
    <scope>NUCLEOTIDE SEQUENCE [LARGE SCALE GENOMIC DNA]</scope>
    <source>
        <strain evidence="2 3">SS14</strain>
    </source>
</reference>
<accession>A0A0C9V007</accession>
<dbReference type="HOGENOM" id="CLU_2135117_0_0_1"/>
<feature type="region of interest" description="Disordered" evidence="1">
    <location>
        <begin position="1"/>
        <end position="25"/>
    </location>
</feature>
<protein>
    <submittedName>
        <fullName evidence="2">Unplaced genomic scaffold SPHSTscaffold_176, whole genome shotgun sequence</fullName>
    </submittedName>
</protein>
<evidence type="ECO:0000313" key="2">
    <source>
        <dbReference type="EMBL" id="KIJ30956.1"/>
    </source>
</evidence>
<organism evidence="2 3">
    <name type="scientific">Sphaerobolus stellatus (strain SS14)</name>
    <dbReference type="NCBI Taxonomy" id="990650"/>
    <lineage>
        <taxon>Eukaryota</taxon>
        <taxon>Fungi</taxon>
        <taxon>Dikarya</taxon>
        <taxon>Basidiomycota</taxon>
        <taxon>Agaricomycotina</taxon>
        <taxon>Agaricomycetes</taxon>
        <taxon>Phallomycetidae</taxon>
        <taxon>Geastrales</taxon>
        <taxon>Sphaerobolaceae</taxon>
        <taxon>Sphaerobolus</taxon>
    </lineage>
</organism>
<feature type="region of interest" description="Disordered" evidence="1">
    <location>
        <begin position="86"/>
        <end position="113"/>
    </location>
</feature>
<gene>
    <name evidence="2" type="ORF">M422DRAFT_267477</name>
</gene>
<sequence>MKRPPLVSRRAPKRRKTSPSVPTAPVVDFKFQPASTVKPGRKHKGVHDVKPELRQNIVMAGPYGQQSVQSPNLPFQRPGLAALVKPKGFRTRGGSPPLKPSTPPPPITGDDNW</sequence>
<name>A0A0C9V007_SPHS4</name>
<dbReference type="EMBL" id="KN837251">
    <property type="protein sequence ID" value="KIJ30956.1"/>
    <property type="molecule type" value="Genomic_DNA"/>
</dbReference>
<evidence type="ECO:0000256" key="1">
    <source>
        <dbReference type="SAM" id="MobiDB-lite"/>
    </source>
</evidence>
<evidence type="ECO:0000313" key="3">
    <source>
        <dbReference type="Proteomes" id="UP000054279"/>
    </source>
</evidence>
<feature type="compositionally biased region" description="Pro residues" evidence="1">
    <location>
        <begin position="97"/>
        <end position="107"/>
    </location>
</feature>
<proteinExistence type="predicted"/>
<keyword evidence="3" id="KW-1185">Reference proteome</keyword>